<dbReference type="Pfam" id="PF13966">
    <property type="entry name" value="zf-RVT"/>
    <property type="match status" value="1"/>
</dbReference>
<dbReference type="PANTHER" id="PTHR33116">
    <property type="entry name" value="REVERSE TRANSCRIPTASE ZINC-BINDING DOMAIN-CONTAINING PROTEIN-RELATED-RELATED"/>
    <property type="match status" value="1"/>
</dbReference>
<comment type="caution">
    <text evidence="2">The sequence shown here is derived from an EMBL/GenBank/DDBJ whole genome shotgun (WGS) entry which is preliminary data.</text>
</comment>
<evidence type="ECO:0000313" key="2">
    <source>
        <dbReference type="EMBL" id="KAJ6422907.1"/>
    </source>
</evidence>
<dbReference type="Proteomes" id="UP001162972">
    <property type="component" value="Chromosome 16"/>
</dbReference>
<gene>
    <name evidence="2" type="ORF">OIU84_023944</name>
</gene>
<dbReference type="AlphaFoldDB" id="A0AAD6PA54"/>
<dbReference type="PANTHER" id="PTHR33116:SF84">
    <property type="entry name" value="RNA-DIRECTED DNA POLYMERASE"/>
    <property type="match status" value="1"/>
</dbReference>
<evidence type="ECO:0000259" key="1">
    <source>
        <dbReference type="Pfam" id="PF13966"/>
    </source>
</evidence>
<keyword evidence="3" id="KW-1185">Reference proteome</keyword>
<feature type="domain" description="Reverse transcriptase zinc-binding" evidence="1">
    <location>
        <begin position="43"/>
        <end position="123"/>
    </location>
</feature>
<accession>A0AAD6PA54</accession>
<name>A0AAD6PA54_9ROSI</name>
<dbReference type="InterPro" id="IPR026960">
    <property type="entry name" value="RVT-Znf"/>
</dbReference>
<dbReference type="EMBL" id="JAPFFJ010000006">
    <property type="protein sequence ID" value="KAJ6422907.1"/>
    <property type="molecule type" value="Genomic_DNA"/>
</dbReference>
<sequence length="214" mass="24993">MGEWIFPTGNEELNAMWNSISFLPNILIRDSYVWNGNASGQCTISSVWKNFRISSDKVDGDGLLWHTWHIPRFSFILWLASRGRLRTLDRLHNNSQRTCLLCNVHEETHCHLFFECTYSISIWQEIKARAQMVWTPAPWPQAWAETVHRYCNKSNPRHKLVGLALASTVYHLWRERNSRAFNSHFSNAQQTQEAIIQSMRERLGGINEGIRPPE</sequence>
<protein>
    <recommendedName>
        <fullName evidence="1">Reverse transcriptase zinc-binding domain-containing protein</fullName>
    </recommendedName>
</protein>
<reference evidence="2 3" key="1">
    <citation type="journal article" date="2023" name="Int. J. Mol. Sci.">
        <title>De Novo Assembly and Annotation of 11 Diverse Shrub Willow (Salix) Genomes Reveals Novel Gene Organization in Sex-Linked Regions.</title>
        <authorList>
            <person name="Hyden B."/>
            <person name="Feng K."/>
            <person name="Yates T.B."/>
            <person name="Jawdy S."/>
            <person name="Cereghino C."/>
            <person name="Smart L.B."/>
            <person name="Muchero W."/>
        </authorList>
    </citation>
    <scope>NUCLEOTIDE SEQUENCE [LARGE SCALE GENOMIC DNA]</scope>
    <source>
        <tissue evidence="2">Shoot tip</tissue>
    </source>
</reference>
<proteinExistence type="predicted"/>
<evidence type="ECO:0000313" key="3">
    <source>
        <dbReference type="Proteomes" id="UP001162972"/>
    </source>
</evidence>
<organism evidence="2 3">
    <name type="scientific">Salix udensis</name>
    <dbReference type="NCBI Taxonomy" id="889485"/>
    <lineage>
        <taxon>Eukaryota</taxon>
        <taxon>Viridiplantae</taxon>
        <taxon>Streptophyta</taxon>
        <taxon>Embryophyta</taxon>
        <taxon>Tracheophyta</taxon>
        <taxon>Spermatophyta</taxon>
        <taxon>Magnoliopsida</taxon>
        <taxon>eudicotyledons</taxon>
        <taxon>Gunneridae</taxon>
        <taxon>Pentapetalae</taxon>
        <taxon>rosids</taxon>
        <taxon>fabids</taxon>
        <taxon>Malpighiales</taxon>
        <taxon>Salicaceae</taxon>
        <taxon>Saliceae</taxon>
        <taxon>Salix</taxon>
    </lineage>
</organism>
<feature type="non-terminal residue" evidence="2">
    <location>
        <position position="214"/>
    </location>
</feature>